<dbReference type="NCBIfam" id="TIGR02532">
    <property type="entry name" value="IV_pilin_GFxxxE"/>
    <property type="match status" value="1"/>
</dbReference>
<feature type="transmembrane region" description="Helical" evidence="5">
    <location>
        <begin position="12"/>
        <end position="34"/>
    </location>
</feature>
<dbReference type="InterPro" id="IPR001082">
    <property type="entry name" value="Pilin"/>
</dbReference>
<evidence type="ECO:0000256" key="5">
    <source>
        <dbReference type="SAM" id="Phobius"/>
    </source>
</evidence>
<keyword evidence="5" id="KW-0472">Membrane</keyword>
<dbReference type="GO" id="GO:0009289">
    <property type="term" value="C:pilus"/>
    <property type="evidence" value="ECO:0007669"/>
    <property type="project" value="InterPro"/>
</dbReference>
<dbReference type="PROSITE" id="PS00409">
    <property type="entry name" value="PROKAR_NTER_METHYL"/>
    <property type="match status" value="1"/>
</dbReference>
<protein>
    <recommendedName>
        <fullName evidence="3">Pilin</fullName>
    </recommendedName>
</protein>
<dbReference type="Gene3D" id="3.30.700.10">
    <property type="entry name" value="Glycoprotein, Type 4 Pilin"/>
    <property type="match status" value="1"/>
</dbReference>
<dbReference type="GO" id="GO:0007155">
    <property type="term" value="P:cell adhesion"/>
    <property type="evidence" value="ECO:0007669"/>
    <property type="project" value="InterPro"/>
</dbReference>
<comment type="similarity">
    <text evidence="1 4">Belongs to the N-Me-Phe pilin family.</text>
</comment>
<name>A0A172WL40_STUST</name>
<dbReference type="EMBL" id="CP015641">
    <property type="protein sequence ID" value="ANF24127.1"/>
    <property type="molecule type" value="Genomic_DNA"/>
</dbReference>
<evidence type="ECO:0000313" key="6">
    <source>
        <dbReference type="EMBL" id="ANF24127.1"/>
    </source>
</evidence>
<dbReference type="InterPro" id="IPR012902">
    <property type="entry name" value="N_methyl_site"/>
</dbReference>
<organism evidence="6 7">
    <name type="scientific">Stutzerimonas stutzeri</name>
    <name type="common">Pseudomonas stutzeri</name>
    <dbReference type="NCBI Taxonomy" id="316"/>
    <lineage>
        <taxon>Bacteria</taxon>
        <taxon>Pseudomonadati</taxon>
        <taxon>Pseudomonadota</taxon>
        <taxon>Gammaproteobacteria</taxon>
        <taxon>Pseudomonadales</taxon>
        <taxon>Pseudomonadaceae</taxon>
        <taxon>Stutzerimonas</taxon>
    </lineage>
</organism>
<keyword evidence="2" id="KW-0488">Methylation</keyword>
<evidence type="ECO:0000256" key="2">
    <source>
        <dbReference type="ARBA" id="ARBA00022481"/>
    </source>
</evidence>
<accession>A0A172WL40</accession>
<evidence type="ECO:0000313" key="7">
    <source>
        <dbReference type="Proteomes" id="UP000077787"/>
    </source>
</evidence>
<keyword evidence="5" id="KW-1133">Transmembrane helix</keyword>
<dbReference type="AlphaFoldDB" id="A0A172WL40"/>
<gene>
    <name evidence="6" type="ORF">PS273GM_02680</name>
</gene>
<keyword evidence="5" id="KW-0812">Transmembrane</keyword>
<evidence type="ECO:0000256" key="3">
    <source>
        <dbReference type="ARBA" id="ARBA00029638"/>
    </source>
</evidence>
<evidence type="ECO:0000256" key="1">
    <source>
        <dbReference type="ARBA" id="ARBA00005233"/>
    </source>
</evidence>
<dbReference type="Pfam" id="PF00114">
    <property type="entry name" value="Pilin"/>
    <property type="match status" value="1"/>
</dbReference>
<dbReference type="SUPFAM" id="SSF54523">
    <property type="entry name" value="Pili subunits"/>
    <property type="match status" value="1"/>
</dbReference>
<dbReference type="InterPro" id="IPR045584">
    <property type="entry name" value="Pilin-like"/>
</dbReference>
<evidence type="ECO:0000256" key="4">
    <source>
        <dbReference type="RuleBase" id="RU000389"/>
    </source>
</evidence>
<dbReference type="OrthoDB" id="115249at2"/>
<proteinExistence type="inferred from homology"/>
<dbReference type="Pfam" id="PF07963">
    <property type="entry name" value="N_methyl"/>
    <property type="match status" value="1"/>
</dbReference>
<reference evidence="6 7" key="1">
    <citation type="submission" date="2016-05" db="EMBL/GenBank/DDBJ databases">
        <title>Genome sequence of Pseudomonas stutzeri 273 and identification of the exopolysaccharide biosynthesis locus.</title>
        <authorList>
            <person name="Wu S."/>
            <person name="Sun C."/>
        </authorList>
    </citation>
    <scope>NUCLEOTIDE SEQUENCE [LARGE SCALE GENOMIC DNA]</scope>
    <source>
        <strain evidence="6 7">273</strain>
    </source>
</reference>
<sequence length="141" mass="14669">MKPAKGSCRGFSLIELMIVLSIIGVLSTIAFAAYQNHTVRTTAAAALAEITPAKAAFEHAISENRTPSLVSGLPGFIGIGASTNYCTVTLIAAATGSITCTAQNGMPGRFNGKIITLNRTAEGLWSCTSDLDSQYKPGKCL</sequence>
<dbReference type="Proteomes" id="UP000077787">
    <property type="component" value="Chromosome"/>
</dbReference>
<keyword evidence="4" id="KW-0281">Fimbrium</keyword>